<name>A0A350P661_9ALTE</name>
<evidence type="ECO:0000313" key="1">
    <source>
        <dbReference type="EMBL" id="HAW76778.1"/>
    </source>
</evidence>
<proteinExistence type="predicted"/>
<accession>A0A350P661</accession>
<protein>
    <submittedName>
        <fullName evidence="1">Uncharacterized protein</fullName>
    </submittedName>
</protein>
<dbReference type="Proteomes" id="UP000263517">
    <property type="component" value="Unassembled WGS sequence"/>
</dbReference>
<dbReference type="EMBL" id="DNAN01000487">
    <property type="protein sequence ID" value="HAW76778.1"/>
    <property type="molecule type" value="Genomic_DNA"/>
</dbReference>
<comment type="caution">
    <text evidence="1">The sequence shown here is derived from an EMBL/GenBank/DDBJ whole genome shotgun (WGS) entry which is preliminary data.</text>
</comment>
<organism evidence="1 2">
    <name type="scientific">Alteromonas australica</name>
    <dbReference type="NCBI Taxonomy" id="589873"/>
    <lineage>
        <taxon>Bacteria</taxon>
        <taxon>Pseudomonadati</taxon>
        <taxon>Pseudomonadota</taxon>
        <taxon>Gammaproteobacteria</taxon>
        <taxon>Alteromonadales</taxon>
        <taxon>Alteromonadaceae</taxon>
        <taxon>Alteromonas/Salinimonas group</taxon>
        <taxon>Alteromonas</taxon>
    </lineage>
</organism>
<gene>
    <name evidence="1" type="ORF">DCW74_13710</name>
</gene>
<sequence length="104" mass="11742">MPYASDKYAYGICDITGFRYRRKDMKKTWQGFVVGPDQFDAKHPQLFPRKAPPDPQAIKDARPDTADDNNFFQVYTNVGDGILGKQLDTYEVTTSLGEITVTTS</sequence>
<evidence type="ECO:0000313" key="2">
    <source>
        <dbReference type="Proteomes" id="UP000263517"/>
    </source>
</evidence>
<reference evidence="1 2" key="1">
    <citation type="journal article" date="2018" name="Nat. Biotechnol.">
        <title>A standardized bacterial taxonomy based on genome phylogeny substantially revises the tree of life.</title>
        <authorList>
            <person name="Parks D.H."/>
            <person name="Chuvochina M."/>
            <person name="Waite D.W."/>
            <person name="Rinke C."/>
            <person name="Skarshewski A."/>
            <person name="Chaumeil P.A."/>
            <person name="Hugenholtz P."/>
        </authorList>
    </citation>
    <scope>NUCLEOTIDE SEQUENCE [LARGE SCALE GENOMIC DNA]</scope>
    <source>
        <strain evidence="1">UBA11978</strain>
    </source>
</reference>
<dbReference type="AlphaFoldDB" id="A0A350P661"/>